<dbReference type="Proteomes" id="UP001484239">
    <property type="component" value="Unassembled WGS sequence"/>
</dbReference>
<accession>A0ABU9ECN6</accession>
<comment type="caution">
    <text evidence="2">The sequence shown here is derived from an EMBL/GenBank/DDBJ whole genome shotgun (WGS) entry which is preliminary data.</text>
</comment>
<sequence length="89" mass="10218">MAPFNTLLTLPRRSNRQDPNTGGTFLPRRLCCRNRNVELHLLAMIVRVPAELLEHRIDYPGNIGSLFDGTMDAPLDVDQRLSDEFIKFH</sequence>
<proteinExistence type="predicted"/>
<name>A0ABU9ECN6_9BACT</name>
<evidence type="ECO:0000313" key="2">
    <source>
        <dbReference type="EMBL" id="MEK9501700.1"/>
    </source>
</evidence>
<organism evidence="2 3">
    <name type="scientific">Gaopeijia maritima</name>
    <dbReference type="NCBI Taxonomy" id="3119007"/>
    <lineage>
        <taxon>Bacteria</taxon>
        <taxon>Pseudomonadati</taxon>
        <taxon>Gemmatimonadota</taxon>
        <taxon>Longimicrobiia</taxon>
        <taxon>Gaopeijiales</taxon>
        <taxon>Gaopeijiaceae</taxon>
        <taxon>Gaopeijia</taxon>
    </lineage>
</organism>
<dbReference type="RefSeq" id="WP_405278670.1">
    <property type="nucleotide sequence ID" value="NZ_JBBHLI010000007.1"/>
</dbReference>
<gene>
    <name evidence="2" type="ORF">WI372_11975</name>
</gene>
<reference evidence="2 3" key="1">
    <citation type="submission" date="2024-02" db="EMBL/GenBank/DDBJ databases">
        <title>A novel Gemmatimonadota bacterium.</title>
        <authorList>
            <person name="Du Z.-J."/>
            <person name="Ye Y.-Q."/>
        </authorList>
    </citation>
    <scope>NUCLEOTIDE SEQUENCE [LARGE SCALE GENOMIC DNA]</scope>
    <source>
        <strain evidence="2 3">DH-20</strain>
    </source>
</reference>
<evidence type="ECO:0000313" key="3">
    <source>
        <dbReference type="Proteomes" id="UP001484239"/>
    </source>
</evidence>
<protein>
    <submittedName>
        <fullName evidence="2">Uncharacterized protein</fullName>
    </submittedName>
</protein>
<keyword evidence="3" id="KW-1185">Reference proteome</keyword>
<feature type="region of interest" description="Disordered" evidence="1">
    <location>
        <begin position="1"/>
        <end position="24"/>
    </location>
</feature>
<evidence type="ECO:0000256" key="1">
    <source>
        <dbReference type="SAM" id="MobiDB-lite"/>
    </source>
</evidence>
<dbReference type="EMBL" id="JBBHLI010000007">
    <property type="protein sequence ID" value="MEK9501700.1"/>
    <property type="molecule type" value="Genomic_DNA"/>
</dbReference>